<feature type="domain" description="AsmA" evidence="2">
    <location>
        <begin position="253"/>
        <end position="549"/>
    </location>
</feature>
<keyword evidence="1" id="KW-1133">Transmembrane helix</keyword>
<feature type="transmembrane region" description="Helical" evidence="1">
    <location>
        <begin position="12"/>
        <end position="33"/>
    </location>
</feature>
<evidence type="ECO:0000259" key="2">
    <source>
        <dbReference type="Pfam" id="PF05170"/>
    </source>
</evidence>
<dbReference type="RefSeq" id="WP_050518609.1">
    <property type="nucleotide sequence ID" value="NZ_FOCO01000012.1"/>
</dbReference>
<name>A0A1H8G0T5_9RHOB</name>
<dbReference type="Proteomes" id="UP000183002">
    <property type="component" value="Unassembled WGS sequence"/>
</dbReference>
<dbReference type="PANTHER" id="PTHR30441:SF4">
    <property type="entry name" value="PROTEIN ASMA"/>
    <property type="match status" value="1"/>
</dbReference>
<accession>A0A1H8G0T5</accession>
<dbReference type="EMBL" id="FOCO01000012">
    <property type="protein sequence ID" value="SEN37380.1"/>
    <property type="molecule type" value="Genomic_DNA"/>
</dbReference>
<evidence type="ECO:0000256" key="1">
    <source>
        <dbReference type="SAM" id="Phobius"/>
    </source>
</evidence>
<dbReference type="Pfam" id="PF05170">
    <property type="entry name" value="AsmA"/>
    <property type="match status" value="2"/>
</dbReference>
<gene>
    <name evidence="3" type="ORF">SAMN05216227_101276</name>
</gene>
<reference evidence="3 4" key="1">
    <citation type="submission" date="2016-10" db="EMBL/GenBank/DDBJ databases">
        <authorList>
            <person name="de Groot N.N."/>
        </authorList>
    </citation>
    <scope>NUCLEOTIDE SEQUENCE [LARGE SCALE GENOMIC DNA]</scope>
    <source>
        <strain evidence="3 4">CGMCC 1.10836</strain>
    </source>
</reference>
<evidence type="ECO:0000313" key="4">
    <source>
        <dbReference type="Proteomes" id="UP000183002"/>
    </source>
</evidence>
<dbReference type="InterPro" id="IPR052894">
    <property type="entry name" value="AsmA-related"/>
</dbReference>
<organism evidence="3 4">
    <name type="scientific">Pseudorhodobacter antarcticus</name>
    <dbReference type="NCBI Taxonomy" id="1077947"/>
    <lineage>
        <taxon>Bacteria</taxon>
        <taxon>Pseudomonadati</taxon>
        <taxon>Pseudomonadota</taxon>
        <taxon>Alphaproteobacteria</taxon>
        <taxon>Rhodobacterales</taxon>
        <taxon>Paracoccaceae</taxon>
        <taxon>Pseudorhodobacter</taxon>
    </lineage>
</organism>
<dbReference type="PANTHER" id="PTHR30441">
    <property type="entry name" value="DUF748 DOMAIN-CONTAINING PROTEIN"/>
    <property type="match status" value="1"/>
</dbReference>
<proteinExistence type="predicted"/>
<sequence>MKNDGGGSMRWIVRIGSGLVMLIVVMVAGVFLIPSQKVAQVAAAQFFKATGRVLTVEGEVSPTVWPVLGVKTGLVRIANADWSRAGPMLEAEGLTIGVEMAALFGGDIKITKIEAIRPQIILERGKDGVDNWDTVPGGGAGAGAASPAPTGADTARAQVITLDEGMIKDGSLLFIDHATGTRVDLRNIAAQVRLPDAAGPATFTLSAVKEGVRVAMDGRVAAFKAFAAGDLSDTTLRANVGGSTFEFDGRMGLAPVVAEGALTADLADLAALAGIAGQTAPVLPQGLGATVRQVSGALTIASAGSVHLRGATVQLDANRLNGDFDLTFGGARPKVTAKMTAGALDFAALAGGNTGAGGGGGGGVAAAPAPGWSRDVIDVSALAGMDAAVALSADSIDFGRASVNQTRLLVTLDRARMVIEARQLQAYGGNVTGNFVINGRGGLSVGGDLTLAGIAMQPLLQDVAKFDRLIGTGDIGVKFLGVGNSISGIMNSLSGSGTLRFGKGELLGLDLLGMLRALDAGYVGAGQKTIFDAITGSFTLQNGVLFNDDLRLGAPYIAATGAGQVGIGARDVAYRLTGTALAGSDGTGGVTVPVVISGPWAQPKFRLDMQALIDQNLAEEKEKLKVKARAEEDRVKAKLEAELGIQRLEGERLEDAAKRRAQDALEAEAARALRKLLGGN</sequence>
<dbReference type="AlphaFoldDB" id="A0A1H8G0T5"/>
<dbReference type="GO" id="GO:0005886">
    <property type="term" value="C:plasma membrane"/>
    <property type="evidence" value="ECO:0007669"/>
    <property type="project" value="TreeGrafter"/>
</dbReference>
<dbReference type="GO" id="GO:0090313">
    <property type="term" value="P:regulation of protein targeting to membrane"/>
    <property type="evidence" value="ECO:0007669"/>
    <property type="project" value="TreeGrafter"/>
</dbReference>
<keyword evidence="1" id="KW-0472">Membrane</keyword>
<feature type="domain" description="AsmA" evidence="2">
    <location>
        <begin position="17"/>
        <end position="246"/>
    </location>
</feature>
<evidence type="ECO:0000313" key="3">
    <source>
        <dbReference type="EMBL" id="SEN37380.1"/>
    </source>
</evidence>
<protein>
    <submittedName>
        <fullName evidence="3">AsmA protein</fullName>
    </submittedName>
</protein>
<dbReference type="STRING" id="1077947.SAMN05216227_101276"/>
<dbReference type="InterPro" id="IPR007844">
    <property type="entry name" value="AsmA"/>
</dbReference>
<keyword evidence="4" id="KW-1185">Reference proteome</keyword>
<keyword evidence="1" id="KW-0812">Transmembrane</keyword>